<dbReference type="EMBL" id="AAZF01000004">
    <property type="protein sequence ID" value="EDJ92797.1"/>
    <property type="molecule type" value="Genomic_DNA"/>
</dbReference>
<protein>
    <submittedName>
        <fullName evidence="1">Uncharacterized protein</fullName>
    </submittedName>
</protein>
<comment type="caution">
    <text evidence="1">The sequence shown here is derived from an EMBL/GenBank/DDBJ whole genome shotgun (WGS) entry which is preliminary data.</text>
</comment>
<organism evidence="1 2">
    <name type="scientific">Haemophilus influenzae (strain NTHi 3655)</name>
    <dbReference type="NCBI Taxonomy" id="375177"/>
    <lineage>
        <taxon>Bacteria</taxon>
        <taxon>Pseudomonadati</taxon>
        <taxon>Pseudomonadota</taxon>
        <taxon>Gammaproteobacteria</taxon>
        <taxon>Pasteurellales</taxon>
        <taxon>Pasteurellaceae</taxon>
        <taxon>Haemophilus</taxon>
    </lineage>
</organism>
<accession>A0A0H3PDE6</accession>
<evidence type="ECO:0000313" key="2">
    <source>
        <dbReference type="Proteomes" id="UP000003185"/>
    </source>
</evidence>
<evidence type="ECO:0000313" key="1">
    <source>
        <dbReference type="EMBL" id="EDJ92797.1"/>
    </source>
</evidence>
<proteinExistence type="predicted"/>
<gene>
    <name evidence="1" type="ORF">CGSHi3655_05504</name>
</gene>
<sequence length="38" mass="4391">MIYVESLQATNYQGDAENTAKRETKIRLKPFNFSTILV</sequence>
<dbReference type="Proteomes" id="UP000003185">
    <property type="component" value="Unassembled WGS sequence"/>
</dbReference>
<reference evidence="1 2" key="1">
    <citation type="journal article" date="2007" name="Genome Biol.">
        <title>Characterization and modeling of the Haemophilus influenzae core and supragenomes based on the complete genomic sequences of Rd and 12 clinical nontypeable strains.</title>
        <authorList>
            <person name="Hogg J.S."/>
            <person name="Hu F.Z."/>
            <person name="Janto B."/>
            <person name="Boissy R."/>
            <person name="Hayes J."/>
            <person name="Keefe R."/>
            <person name="Post J.C."/>
            <person name="Ehrlich G.D."/>
        </authorList>
    </citation>
    <scope>NUCLEOTIDE SEQUENCE [LARGE SCALE GENOMIC DNA]</scope>
    <source>
        <strain evidence="2">NTHi 3655</strain>
    </source>
</reference>
<dbReference type="AlphaFoldDB" id="A0A0H3PDE6"/>
<name>A0A0H3PDE6_HAEI3</name>